<keyword evidence="7 8" id="KW-0472">Membrane</keyword>
<feature type="transmembrane region" description="Helical" evidence="8">
    <location>
        <begin position="136"/>
        <end position="154"/>
    </location>
</feature>
<reference evidence="10 11" key="1">
    <citation type="submission" date="2020-08" db="EMBL/GenBank/DDBJ databases">
        <title>Genomic Encyclopedia of Type Strains, Phase IV (KMG-IV): sequencing the most valuable type-strain genomes for metagenomic binning, comparative biology and taxonomic classification.</title>
        <authorList>
            <person name="Goeker M."/>
        </authorList>
    </citation>
    <scope>NUCLEOTIDE SEQUENCE [LARGE SCALE GENOMIC DNA]</scope>
    <source>
        <strain evidence="10 11">DSM 22548</strain>
    </source>
</reference>
<evidence type="ECO:0000256" key="5">
    <source>
        <dbReference type="ARBA" id="ARBA00022692"/>
    </source>
</evidence>
<feature type="transmembrane region" description="Helical" evidence="8">
    <location>
        <begin position="90"/>
        <end position="108"/>
    </location>
</feature>
<protein>
    <submittedName>
        <fullName evidence="10">4-amino-4-deoxy-L-arabinose transferase-like glycosyltransferase</fullName>
    </submittedName>
</protein>
<feature type="transmembrane region" description="Helical" evidence="8">
    <location>
        <begin position="449"/>
        <end position="469"/>
    </location>
</feature>
<dbReference type="GO" id="GO:0005886">
    <property type="term" value="C:plasma membrane"/>
    <property type="evidence" value="ECO:0007669"/>
    <property type="project" value="UniProtKB-SubCell"/>
</dbReference>
<feature type="transmembrane region" description="Helical" evidence="8">
    <location>
        <begin position="12"/>
        <end position="29"/>
    </location>
</feature>
<dbReference type="Pfam" id="PF13231">
    <property type="entry name" value="PMT_2"/>
    <property type="match status" value="1"/>
</dbReference>
<evidence type="ECO:0000256" key="1">
    <source>
        <dbReference type="ARBA" id="ARBA00004651"/>
    </source>
</evidence>
<dbReference type="EMBL" id="JACICA010000004">
    <property type="protein sequence ID" value="MBB3702647.1"/>
    <property type="molecule type" value="Genomic_DNA"/>
</dbReference>
<feature type="transmembrane region" description="Helical" evidence="8">
    <location>
        <begin position="166"/>
        <end position="197"/>
    </location>
</feature>
<dbReference type="InterPro" id="IPR050297">
    <property type="entry name" value="LipidA_mod_glycosyltrf_83"/>
</dbReference>
<sequence>MNDSQKYRSNLITIILIATLTLIPFIGLTDFNTKGEPREAIVAFTMLDTNNWILPQNNGDEFAYKPPMYHWLVAATSVVIGSVNEFSARFPSAVAGVVLAVMTFCFFARRKNQQTALLTSVIMLTTFEVHRAATNCRVDMVLTLFIVLALYQLFRWMERDLRGIPIWAILWMGCGMLTKGPVAIILPCLVSCVFLWIQGRSFWSVTWRFALTAMGAMILPCLWYYAAWLQGGDKFLYLIYEENVLRFLGKMPYSSHENGAWYYPVILLSSAVPYTLFCLMALFTIQREQWRKLKILKSAWWKRLWEHIRKMDQVELFSLLAIVLIIVFYTIPKSKRGVYILPVYPFVAYFVTRLFEYLSAVRPRIVKVFGWILATIVGVVFVGMIIIKSGIIPDSIFHGRHATEYITMLHALANNSLTSSNNSVFLIVCVIAIYLYYSLSQLGRPVQDVVYNALLAFLLLDALLLPPLMSSRSDKPLAAEVENYAKQKPLYSFVDDKDKMLHFFTLNFYCHNRIQIFNPEVHSGLLLIGDRDVATFSRLNPNIQLEPIRDFHHRSCDTRQNILLYEFQTK</sequence>
<dbReference type="GO" id="GO:0009103">
    <property type="term" value="P:lipopolysaccharide biosynthetic process"/>
    <property type="evidence" value="ECO:0007669"/>
    <property type="project" value="UniProtKB-ARBA"/>
</dbReference>
<name>A0A7W5UMZ3_9BACT</name>
<dbReference type="RefSeq" id="WP_183695955.1">
    <property type="nucleotide sequence ID" value="NZ_JACICA010000004.1"/>
</dbReference>
<comment type="subcellular location">
    <subcellularLocation>
        <location evidence="1">Cell membrane</location>
        <topology evidence="1">Multi-pass membrane protein</topology>
    </subcellularLocation>
</comment>
<evidence type="ECO:0000256" key="2">
    <source>
        <dbReference type="ARBA" id="ARBA00022475"/>
    </source>
</evidence>
<keyword evidence="2" id="KW-1003">Cell membrane</keyword>
<evidence type="ECO:0000256" key="8">
    <source>
        <dbReference type="SAM" id="Phobius"/>
    </source>
</evidence>
<dbReference type="AlphaFoldDB" id="A0A7W5UMZ3"/>
<feature type="transmembrane region" description="Helical" evidence="8">
    <location>
        <begin position="261"/>
        <end position="285"/>
    </location>
</feature>
<feature type="transmembrane region" description="Helical" evidence="8">
    <location>
        <begin position="314"/>
        <end position="331"/>
    </location>
</feature>
<feature type="transmembrane region" description="Helical" evidence="8">
    <location>
        <begin position="419"/>
        <end position="437"/>
    </location>
</feature>
<dbReference type="PANTHER" id="PTHR33908:SF3">
    <property type="entry name" value="UNDECAPRENYL PHOSPHATE-ALPHA-4-AMINO-4-DEOXY-L-ARABINOSE ARABINOSYL TRANSFERASE"/>
    <property type="match status" value="1"/>
</dbReference>
<feature type="transmembrane region" description="Helical" evidence="8">
    <location>
        <begin position="209"/>
        <end position="228"/>
    </location>
</feature>
<evidence type="ECO:0000313" key="11">
    <source>
        <dbReference type="Proteomes" id="UP000541425"/>
    </source>
</evidence>
<dbReference type="PANTHER" id="PTHR33908">
    <property type="entry name" value="MANNOSYLTRANSFERASE YKCB-RELATED"/>
    <property type="match status" value="1"/>
</dbReference>
<keyword evidence="4 10" id="KW-0808">Transferase</keyword>
<keyword evidence="3" id="KW-0328">Glycosyltransferase</keyword>
<organism evidence="10 11">
    <name type="scientific">Alloprevotella rava</name>
    <dbReference type="NCBI Taxonomy" id="671218"/>
    <lineage>
        <taxon>Bacteria</taxon>
        <taxon>Pseudomonadati</taxon>
        <taxon>Bacteroidota</taxon>
        <taxon>Bacteroidia</taxon>
        <taxon>Bacteroidales</taxon>
        <taxon>Prevotellaceae</taxon>
        <taxon>Alloprevotella</taxon>
    </lineage>
</organism>
<evidence type="ECO:0000256" key="6">
    <source>
        <dbReference type="ARBA" id="ARBA00022989"/>
    </source>
</evidence>
<accession>A0A7W5UMZ3</accession>
<proteinExistence type="predicted"/>
<feature type="transmembrane region" description="Helical" evidence="8">
    <location>
        <begin position="368"/>
        <end position="387"/>
    </location>
</feature>
<dbReference type="GO" id="GO:0010041">
    <property type="term" value="P:response to iron(III) ion"/>
    <property type="evidence" value="ECO:0007669"/>
    <property type="project" value="TreeGrafter"/>
</dbReference>
<evidence type="ECO:0000256" key="3">
    <source>
        <dbReference type="ARBA" id="ARBA00022676"/>
    </source>
</evidence>
<dbReference type="Proteomes" id="UP000541425">
    <property type="component" value="Unassembled WGS sequence"/>
</dbReference>
<evidence type="ECO:0000256" key="4">
    <source>
        <dbReference type="ARBA" id="ARBA00022679"/>
    </source>
</evidence>
<keyword evidence="5 8" id="KW-0812">Transmembrane</keyword>
<comment type="caution">
    <text evidence="10">The sequence shown here is derived from an EMBL/GenBank/DDBJ whole genome shotgun (WGS) entry which is preliminary data.</text>
</comment>
<keyword evidence="6 8" id="KW-1133">Transmembrane helix</keyword>
<feature type="transmembrane region" description="Helical" evidence="8">
    <location>
        <begin position="337"/>
        <end position="356"/>
    </location>
</feature>
<evidence type="ECO:0000313" key="10">
    <source>
        <dbReference type="EMBL" id="MBB3702647.1"/>
    </source>
</evidence>
<gene>
    <name evidence="10" type="ORF">FHS60_001110</name>
</gene>
<evidence type="ECO:0000259" key="9">
    <source>
        <dbReference type="Pfam" id="PF13231"/>
    </source>
</evidence>
<evidence type="ECO:0000256" key="7">
    <source>
        <dbReference type="ARBA" id="ARBA00023136"/>
    </source>
</evidence>
<dbReference type="GO" id="GO:0016763">
    <property type="term" value="F:pentosyltransferase activity"/>
    <property type="evidence" value="ECO:0007669"/>
    <property type="project" value="TreeGrafter"/>
</dbReference>
<dbReference type="InterPro" id="IPR038731">
    <property type="entry name" value="RgtA/B/C-like"/>
</dbReference>
<feature type="domain" description="Glycosyltransferase RgtA/B/C/D-like" evidence="9">
    <location>
        <begin position="65"/>
        <end position="220"/>
    </location>
</feature>